<reference evidence="3" key="1">
    <citation type="submission" date="2017-06" db="EMBL/GenBank/DDBJ databases">
        <authorList>
            <person name="Varghese N."/>
            <person name="Submissions S."/>
        </authorList>
    </citation>
    <scope>NUCLEOTIDE SEQUENCE [LARGE SCALE GENOMIC DNA]</scope>
    <source>
        <strain evidence="3">JAD2</strain>
    </source>
</reference>
<dbReference type="NCBIfam" id="TIGR01439">
    <property type="entry name" value="lp_hng_hel_AbrB"/>
    <property type="match status" value="1"/>
</dbReference>
<name>A0A212QKL7_9CHLR</name>
<evidence type="ECO:0000313" key="3">
    <source>
        <dbReference type="Proteomes" id="UP000197025"/>
    </source>
</evidence>
<dbReference type="EMBL" id="FYEK01000008">
    <property type="protein sequence ID" value="SNB59917.1"/>
    <property type="molecule type" value="Genomic_DNA"/>
</dbReference>
<dbReference type="Pfam" id="PF04014">
    <property type="entry name" value="MazE_antitoxin"/>
    <property type="match status" value="1"/>
</dbReference>
<accession>A0A212QKL7</accession>
<feature type="domain" description="SpoVT-AbrB" evidence="1">
    <location>
        <begin position="6"/>
        <end position="51"/>
    </location>
</feature>
<dbReference type="OrthoDB" id="428268at2"/>
<evidence type="ECO:0000259" key="1">
    <source>
        <dbReference type="SMART" id="SM00966"/>
    </source>
</evidence>
<proteinExistence type="predicted"/>
<dbReference type="SMART" id="SM00966">
    <property type="entry name" value="SpoVT_AbrB"/>
    <property type="match status" value="1"/>
</dbReference>
<dbReference type="Proteomes" id="UP000197025">
    <property type="component" value="Unassembled WGS sequence"/>
</dbReference>
<dbReference type="RefSeq" id="WP_088570284.1">
    <property type="nucleotide sequence ID" value="NZ_FYEK01000008.1"/>
</dbReference>
<protein>
    <submittedName>
        <fullName evidence="2">Looped-hinge helix DNA binding domain-containing protein, AbrB family</fullName>
    </submittedName>
</protein>
<keyword evidence="3" id="KW-1185">Reference proteome</keyword>
<dbReference type="InterPro" id="IPR037914">
    <property type="entry name" value="SpoVT-AbrB_sf"/>
</dbReference>
<dbReference type="InterPro" id="IPR007159">
    <property type="entry name" value="SpoVT-AbrB_dom"/>
</dbReference>
<dbReference type="AlphaFoldDB" id="A0A212QKL7"/>
<gene>
    <name evidence="2" type="ORF">SAMN02746019_00002700</name>
</gene>
<dbReference type="GO" id="GO:0003677">
    <property type="term" value="F:DNA binding"/>
    <property type="evidence" value="ECO:0007669"/>
    <property type="project" value="InterPro"/>
</dbReference>
<dbReference type="Gene3D" id="2.10.260.10">
    <property type="match status" value="1"/>
</dbReference>
<organism evidence="2 3">
    <name type="scientific">Thermoflexus hugenholtzii JAD2</name>
    <dbReference type="NCBI Taxonomy" id="877466"/>
    <lineage>
        <taxon>Bacteria</taxon>
        <taxon>Bacillati</taxon>
        <taxon>Chloroflexota</taxon>
        <taxon>Thermoflexia</taxon>
        <taxon>Thermoflexales</taxon>
        <taxon>Thermoflexaceae</taxon>
        <taxon>Thermoflexus</taxon>
    </lineage>
</organism>
<dbReference type="InParanoid" id="A0A212QKL7"/>
<dbReference type="SUPFAM" id="SSF89447">
    <property type="entry name" value="AbrB/MazE/MraZ-like"/>
    <property type="match status" value="1"/>
</dbReference>
<sequence>MRSYPVRVTRRGVITLPAPVRRSLAIREGSILTLLDLDGALVLVPRILETDRLADRLAAQWRAQSIDLETYVEQPARDPE</sequence>
<evidence type="ECO:0000313" key="2">
    <source>
        <dbReference type="EMBL" id="SNB59917.1"/>
    </source>
</evidence>